<evidence type="ECO:0000259" key="1">
    <source>
        <dbReference type="Pfam" id="PF19631"/>
    </source>
</evidence>
<dbReference type="InterPro" id="IPR045608">
    <property type="entry name" value="Trypco2"/>
</dbReference>
<dbReference type="EMBL" id="BHZD01000001">
    <property type="protein sequence ID" value="GCD42100.1"/>
    <property type="molecule type" value="Genomic_DNA"/>
</dbReference>
<sequence>MATAARAVGAGEGMGTQDPLENVELTAAVQGLRDQLMSAVDASDGQPIRFEVEEINLEFAVELRRDAHAKAGFKAWVMSGDVQAGAARTATHKVAVKLKPKDSRDGRPVEIGHQDDVSMEVFGAPLEGHCA</sequence>
<evidence type="ECO:0000313" key="2">
    <source>
        <dbReference type="EMBL" id="GCD42100.1"/>
    </source>
</evidence>
<reference evidence="2 3" key="1">
    <citation type="submission" date="2018-11" db="EMBL/GenBank/DDBJ databases">
        <title>Whole genome sequence of Streptomyces paromomycinus NBRC 15454(T).</title>
        <authorList>
            <person name="Komaki H."/>
            <person name="Tamura T."/>
        </authorList>
    </citation>
    <scope>NUCLEOTIDE SEQUENCE [LARGE SCALE GENOMIC DNA]</scope>
    <source>
        <strain evidence="2 3">NBRC 15454</strain>
    </source>
</reference>
<proteinExistence type="predicted"/>
<feature type="domain" description="Trypsin-co-occurring" evidence="1">
    <location>
        <begin position="23"/>
        <end position="100"/>
    </location>
</feature>
<protein>
    <recommendedName>
        <fullName evidence="1">Trypsin-co-occurring domain-containing protein</fullName>
    </recommendedName>
</protein>
<name>A0A401VYE9_STREY</name>
<keyword evidence="3" id="KW-1185">Reference proteome</keyword>
<dbReference type="Pfam" id="PF19631">
    <property type="entry name" value="Trypco2"/>
    <property type="match status" value="1"/>
</dbReference>
<gene>
    <name evidence="2" type="ORF">GKJPGBOP_01758</name>
</gene>
<organism evidence="2 3">
    <name type="scientific">Streptomyces paromomycinus</name>
    <name type="common">Streptomyces rimosus subsp. paromomycinus</name>
    <dbReference type="NCBI Taxonomy" id="92743"/>
    <lineage>
        <taxon>Bacteria</taxon>
        <taxon>Bacillati</taxon>
        <taxon>Actinomycetota</taxon>
        <taxon>Actinomycetes</taxon>
        <taxon>Kitasatosporales</taxon>
        <taxon>Streptomycetaceae</taxon>
        <taxon>Streptomyces</taxon>
    </lineage>
</organism>
<dbReference type="AlphaFoldDB" id="A0A401VYE9"/>
<accession>A0A401VYE9</accession>
<dbReference type="Proteomes" id="UP000286746">
    <property type="component" value="Unassembled WGS sequence"/>
</dbReference>
<evidence type="ECO:0000313" key="3">
    <source>
        <dbReference type="Proteomes" id="UP000286746"/>
    </source>
</evidence>
<comment type="caution">
    <text evidence="2">The sequence shown here is derived from an EMBL/GenBank/DDBJ whole genome shotgun (WGS) entry which is preliminary data.</text>
</comment>